<gene>
    <name evidence="2" type="ORF">E9998_19770</name>
</gene>
<reference evidence="2 3" key="1">
    <citation type="journal article" date="2018" name="Int. J. Syst. Evol. Microbiol.">
        <title>Glycomyces paridis sp. nov., isolated from the medicinal plant Paris polyphylla.</title>
        <authorList>
            <person name="Fang X.M."/>
            <person name="Bai J.L."/>
            <person name="Su J."/>
            <person name="Zhao L.L."/>
            <person name="Liu H.Y."/>
            <person name="Ma B.P."/>
            <person name="Zhang Y.Q."/>
            <person name="Yu L.Y."/>
        </authorList>
    </citation>
    <scope>NUCLEOTIDE SEQUENCE [LARGE SCALE GENOMIC DNA]</scope>
    <source>
        <strain evidence="2 3">CPCC 204357</strain>
    </source>
</reference>
<protein>
    <submittedName>
        <fullName evidence="2">Uncharacterized protein</fullName>
    </submittedName>
</protein>
<accession>A0A4S8PCF6</accession>
<proteinExistence type="predicted"/>
<sequence>MRTIRIYELAVTYPEGARMDDGEWEESGTPAFDGSPGEYWVPRWPKERRYLSRSSAVDRARRLAAMGCTVDVRQSEPIAWADAPAVHLDAEEPTQPESERLNPEDDPHSPDYQTPWE</sequence>
<dbReference type="Proteomes" id="UP000305792">
    <property type="component" value="Unassembled WGS sequence"/>
</dbReference>
<evidence type="ECO:0000256" key="1">
    <source>
        <dbReference type="SAM" id="MobiDB-lite"/>
    </source>
</evidence>
<name>A0A4S8PCF6_9ACTN</name>
<evidence type="ECO:0000313" key="2">
    <source>
        <dbReference type="EMBL" id="THV25974.1"/>
    </source>
</evidence>
<dbReference type="RefSeq" id="WP_136531422.1">
    <property type="nucleotide sequence ID" value="NZ_STGX01000016.1"/>
</dbReference>
<dbReference type="AlphaFoldDB" id="A0A4S8PCF6"/>
<keyword evidence="3" id="KW-1185">Reference proteome</keyword>
<feature type="compositionally biased region" description="Basic and acidic residues" evidence="1">
    <location>
        <begin position="97"/>
        <end position="109"/>
    </location>
</feature>
<organism evidence="2 3">
    <name type="scientific">Glycomyces paridis</name>
    <dbReference type="NCBI Taxonomy" id="2126555"/>
    <lineage>
        <taxon>Bacteria</taxon>
        <taxon>Bacillati</taxon>
        <taxon>Actinomycetota</taxon>
        <taxon>Actinomycetes</taxon>
        <taxon>Glycomycetales</taxon>
        <taxon>Glycomycetaceae</taxon>
        <taxon>Glycomyces</taxon>
    </lineage>
</organism>
<evidence type="ECO:0000313" key="3">
    <source>
        <dbReference type="Proteomes" id="UP000305792"/>
    </source>
</evidence>
<feature type="region of interest" description="Disordered" evidence="1">
    <location>
        <begin position="83"/>
        <end position="117"/>
    </location>
</feature>
<comment type="caution">
    <text evidence="2">The sequence shown here is derived from an EMBL/GenBank/DDBJ whole genome shotgun (WGS) entry which is preliminary data.</text>
</comment>
<dbReference type="EMBL" id="STGX01000016">
    <property type="protein sequence ID" value="THV25974.1"/>
    <property type="molecule type" value="Genomic_DNA"/>
</dbReference>